<dbReference type="Proteomes" id="UP000198034">
    <property type="component" value="Unassembled WGS sequence"/>
</dbReference>
<dbReference type="AlphaFoldDB" id="A0A246GDL2"/>
<sequence>MKKNVIKDKSFSFAIRMVKMYKHLTEVKREYIMSKQLLRSGTAIGALIRESEHAESKADFVHKLAISLKEANETEYWLLLLKETEYIDENEFESIIYDIRELLKLLTAIIKTSKNN</sequence>
<dbReference type="InterPro" id="IPR012657">
    <property type="entry name" value="23S_rRNA-intervening_sequence"/>
</dbReference>
<gene>
    <name evidence="1" type="ORF">BWK62_02545</name>
</gene>
<dbReference type="NCBIfam" id="TIGR02436">
    <property type="entry name" value="four helix bundle protein"/>
    <property type="match status" value="1"/>
</dbReference>
<dbReference type="PANTHER" id="PTHR38471:SF2">
    <property type="entry name" value="FOUR HELIX BUNDLE PROTEIN"/>
    <property type="match status" value="1"/>
</dbReference>
<dbReference type="Gene3D" id="1.20.1440.60">
    <property type="entry name" value="23S rRNA-intervening sequence"/>
    <property type="match status" value="1"/>
</dbReference>
<accession>A0A246GDL2</accession>
<dbReference type="PIRSF" id="PIRSF035652">
    <property type="entry name" value="CHP02436"/>
    <property type="match status" value="1"/>
</dbReference>
<dbReference type="InterPro" id="IPR036583">
    <property type="entry name" value="23S_rRNA_IVS_sf"/>
</dbReference>
<dbReference type="SUPFAM" id="SSF158446">
    <property type="entry name" value="IVS-encoded protein-like"/>
    <property type="match status" value="1"/>
</dbReference>
<dbReference type="Pfam" id="PF05635">
    <property type="entry name" value="23S_rRNA_IVP"/>
    <property type="match status" value="1"/>
</dbReference>
<protein>
    <submittedName>
        <fullName evidence="1">Four helix bundle protein</fullName>
    </submittedName>
</protein>
<name>A0A246GDL2_9FLAO</name>
<organism evidence="1 2">
    <name type="scientific">Flavobacterium columnare</name>
    <dbReference type="NCBI Taxonomy" id="996"/>
    <lineage>
        <taxon>Bacteria</taxon>
        <taxon>Pseudomonadati</taxon>
        <taxon>Bacteroidota</taxon>
        <taxon>Flavobacteriia</taxon>
        <taxon>Flavobacteriales</taxon>
        <taxon>Flavobacteriaceae</taxon>
        <taxon>Flavobacterium</taxon>
    </lineage>
</organism>
<reference evidence="1 2" key="1">
    <citation type="journal article" date="2017" name="Infect. Genet. Evol.">
        <title>Comparative genome analysis of fish pathogen Flavobacterium columnare reveals extensive sequence diversity within the species.</title>
        <authorList>
            <person name="Kayansamruaj P."/>
            <person name="Dong H.T."/>
            <person name="Hirono I."/>
            <person name="Kondo H."/>
            <person name="Senapin S."/>
            <person name="Rodkhum C."/>
        </authorList>
    </citation>
    <scope>NUCLEOTIDE SEQUENCE [LARGE SCALE GENOMIC DNA]</scope>
    <source>
        <strain evidence="1 2">1214</strain>
    </source>
</reference>
<dbReference type="EMBL" id="MTCY01000004">
    <property type="protein sequence ID" value="OWP79394.1"/>
    <property type="molecule type" value="Genomic_DNA"/>
</dbReference>
<comment type="caution">
    <text evidence="1">The sequence shown here is derived from an EMBL/GenBank/DDBJ whole genome shotgun (WGS) entry which is preliminary data.</text>
</comment>
<evidence type="ECO:0000313" key="1">
    <source>
        <dbReference type="EMBL" id="OWP79394.1"/>
    </source>
</evidence>
<dbReference type="PANTHER" id="PTHR38471">
    <property type="entry name" value="FOUR HELIX BUNDLE PROTEIN"/>
    <property type="match status" value="1"/>
</dbReference>
<proteinExistence type="predicted"/>
<evidence type="ECO:0000313" key="2">
    <source>
        <dbReference type="Proteomes" id="UP000198034"/>
    </source>
</evidence>